<evidence type="ECO:0000313" key="8">
    <source>
        <dbReference type="Proteomes" id="UP000887566"/>
    </source>
</evidence>
<name>A0A914WUS8_9BILA</name>
<comment type="subcellular location">
    <subcellularLocation>
        <location evidence="1">Membrane</location>
        <topology evidence="1">Multi-pass membrane protein</topology>
    </subcellularLocation>
</comment>
<feature type="transmembrane region" description="Helical" evidence="6">
    <location>
        <begin position="46"/>
        <end position="66"/>
    </location>
</feature>
<dbReference type="Proteomes" id="UP000887566">
    <property type="component" value="Unplaced"/>
</dbReference>
<evidence type="ECO:0000256" key="3">
    <source>
        <dbReference type="ARBA" id="ARBA00022989"/>
    </source>
</evidence>
<dbReference type="PANTHER" id="PTHR22776">
    <property type="entry name" value="MARVEL-CONTAINING POTENTIAL LIPID RAFT-ASSOCIATED PROTEIN"/>
    <property type="match status" value="1"/>
</dbReference>
<accession>A0A914WUS8</accession>
<dbReference type="InterPro" id="IPR008253">
    <property type="entry name" value="Marvel"/>
</dbReference>
<dbReference type="InterPro" id="IPR050578">
    <property type="entry name" value="MARVEL-CKLF_proteins"/>
</dbReference>
<keyword evidence="4 5" id="KW-0472">Membrane</keyword>
<sequence length="176" mass="18787">MEETTTTTYTTTTTAAYVTTPPVSSPGVGMMLDLSYLRTLSGMVKCIAIVLDFICFICVIAGGPGYYTGAGWSTFVSIVGLIVTLSLLCLYLFHVVDAVPQIPWIVAEMVFCFAWGIFFFIAGCVLAVAAVRFDGAAGWGVAAFFAFGAMCTYGFDCYLKFLSWKNNEVAVGGSGV</sequence>
<evidence type="ECO:0000256" key="6">
    <source>
        <dbReference type="SAM" id="Phobius"/>
    </source>
</evidence>
<protein>
    <submittedName>
        <fullName evidence="9">MARVEL domain-containing protein</fullName>
    </submittedName>
</protein>
<dbReference type="PROSITE" id="PS51225">
    <property type="entry name" value="MARVEL"/>
    <property type="match status" value="1"/>
</dbReference>
<reference evidence="9" key="1">
    <citation type="submission" date="2022-11" db="UniProtKB">
        <authorList>
            <consortium name="WormBaseParasite"/>
        </authorList>
    </citation>
    <scope>IDENTIFICATION</scope>
</reference>
<feature type="domain" description="MARVEL" evidence="7">
    <location>
        <begin position="36"/>
        <end position="165"/>
    </location>
</feature>
<organism evidence="8 9">
    <name type="scientific">Plectus sambesii</name>
    <dbReference type="NCBI Taxonomy" id="2011161"/>
    <lineage>
        <taxon>Eukaryota</taxon>
        <taxon>Metazoa</taxon>
        <taxon>Ecdysozoa</taxon>
        <taxon>Nematoda</taxon>
        <taxon>Chromadorea</taxon>
        <taxon>Plectida</taxon>
        <taxon>Plectina</taxon>
        <taxon>Plectoidea</taxon>
        <taxon>Plectidae</taxon>
        <taxon>Plectus</taxon>
    </lineage>
</organism>
<dbReference type="AlphaFoldDB" id="A0A914WUS8"/>
<evidence type="ECO:0000256" key="4">
    <source>
        <dbReference type="ARBA" id="ARBA00023136"/>
    </source>
</evidence>
<keyword evidence="8" id="KW-1185">Reference proteome</keyword>
<feature type="transmembrane region" description="Helical" evidence="6">
    <location>
        <begin position="72"/>
        <end position="93"/>
    </location>
</feature>
<dbReference type="Pfam" id="PF01284">
    <property type="entry name" value="MARVEL"/>
    <property type="match status" value="1"/>
</dbReference>
<evidence type="ECO:0000313" key="9">
    <source>
        <dbReference type="WBParaSite" id="PSAMB.scaffold4922size13138.g25482.t1"/>
    </source>
</evidence>
<evidence type="ECO:0000259" key="7">
    <source>
        <dbReference type="PROSITE" id="PS51225"/>
    </source>
</evidence>
<feature type="transmembrane region" description="Helical" evidence="6">
    <location>
        <begin position="105"/>
        <end position="130"/>
    </location>
</feature>
<keyword evidence="2 5" id="KW-0812">Transmembrane</keyword>
<dbReference type="GO" id="GO:0016020">
    <property type="term" value="C:membrane"/>
    <property type="evidence" value="ECO:0007669"/>
    <property type="project" value="UniProtKB-SubCell"/>
</dbReference>
<feature type="transmembrane region" description="Helical" evidence="6">
    <location>
        <begin position="136"/>
        <end position="155"/>
    </location>
</feature>
<proteinExistence type="predicted"/>
<evidence type="ECO:0000256" key="5">
    <source>
        <dbReference type="PROSITE-ProRule" id="PRU00581"/>
    </source>
</evidence>
<evidence type="ECO:0000256" key="2">
    <source>
        <dbReference type="ARBA" id="ARBA00022692"/>
    </source>
</evidence>
<evidence type="ECO:0000256" key="1">
    <source>
        <dbReference type="ARBA" id="ARBA00004141"/>
    </source>
</evidence>
<dbReference type="PANTHER" id="PTHR22776:SF49">
    <property type="entry name" value="MARVEL DOMAIN-CONTAINING PROTEIN"/>
    <property type="match status" value="1"/>
</dbReference>
<keyword evidence="3 6" id="KW-1133">Transmembrane helix</keyword>
<dbReference type="WBParaSite" id="PSAMB.scaffold4922size13138.g25482.t1">
    <property type="protein sequence ID" value="PSAMB.scaffold4922size13138.g25482.t1"/>
    <property type="gene ID" value="PSAMB.scaffold4922size13138.g25482"/>
</dbReference>